<dbReference type="EMBL" id="JAFLNF010000008">
    <property type="protein sequence ID" value="MBO0347036.1"/>
    <property type="molecule type" value="Genomic_DNA"/>
</dbReference>
<comment type="caution">
    <text evidence="1">The sequence shown here is derived from an EMBL/GenBank/DDBJ whole genome shotgun (WGS) entry which is preliminary data.</text>
</comment>
<dbReference type="RefSeq" id="WP_206943537.1">
    <property type="nucleotide sequence ID" value="NZ_JAFLNF010000008.1"/>
</dbReference>
<keyword evidence="2" id="KW-1185">Reference proteome</keyword>
<protein>
    <submittedName>
        <fullName evidence="1">Uncharacterized protein</fullName>
    </submittedName>
</protein>
<organism evidence="1 2">
    <name type="scientific">Roseibium limicola</name>
    <dbReference type="NCBI Taxonomy" id="2816037"/>
    <lineage>
        <taxon>Bacteria</taxon>
        <taxon>Pseudomonadati</taxon>
        <taxon>Pseudomonadota</taxon>
        <taxon>Alphaproteobacteria</taxon>
        <taxon>Hyphomicrobiales</taxon>
        <taxon>Stappiaceae</taxon>
        <taxon>Roseibium</taxon>
    </lineage>
</organism>
<reference evidence="1" key="1">
    <citation type="submission" date="2021-03" db="EMBL/GenBank/DDBJ databases">
        <title>Roseibium sp. CAU 1637 isolated from Incheon.</title>
        <authorList>
            <person name="Kim W."/>
        </authorList>
    </citation>
    <scope>NUCLEOTIDE SEQUENCE</scope>
    <source>
        <strain evidence="1">CAU 1637</strain>
    </source>
</reference>
<sequence length="127" mass="13964">MLSFPTSFAQHNGILNDASVQDFILRAFRNSVDEPLQTVQVRKRSTIRTVLGQLVELVGVDLVFDQALYNEGAQAKIFARLRPGGLEQVVPQIFQMTVQFPDGTTVAVPIEADPDASDPGNAFKQSF</sequence>
<evidence type="ECO:0000313" key="1">
    <source>
        <dbReference type="EMBL" id="MBO0347036.1"/>
    </source>
</evidence>
<proteinExistence type="predicted"/>
<dbReference type="Proteomes" id="UP000664779">
    <property type="component" value="Unassembled WGS sequence"/>
</dbReference>
<name>A0A939EQV9_9HYPH</name>
<gene>
    <name evidence="1" type="ORF">J0X15_17550</name>
</gene>
<dbReference type="AlphaFoldDB" id="A0A939EQV9"/>
<evidence type="ECO:0000313" key="2">
    <source>
        <dbReference type="Proteomes" id="UP000664779"/>
    </source>
</evidence>
<accession>A0A939EQV9</accession>